<feature type="region of interest" description="Disordered" evidence="1">
    <location>
        <begin position="1"/>
        <end position="22"/>
    </location>
</feature>
<protein>
    <submittedName>
        <fullName evidence="2">RT07405p</fullName>
    </submittedName>
</protein>
<reference evidence="2" key="1">
    <citation type="submission" date="2010-04" db="EMBL/GenBank/DDBJ databases">
        <authorList>
            <person name="Carlson J."/>
            <person name="Booth B."/>
            <person name="Frise E."/>
            <person name="Park S."/>
            <person name="Wan K."/>
            <person name="Yu C."/>
            <person name="Celniker S."/>
        </authorList>
    </citation>
    <scope>NUCLEOTIDE SEQUENCE</scope>
</reference>
<dbReference type="EMBL" id="BT124790">
    <property type="protein sequence ID" value="ADF87885.1"/>
    <property type="molecule type" value="mRNA"/>
</dbReference>
<dbReference type="AlphaFoldDB" id="D5SHI9"/>
<sequence>MLHRQRNPEFSSTATSISSSSFESSHLMSSSEFSRAWHFARFRDRDDRFQHIHFAEDDRNGFETVSLSAGLKYSAKLTTFQAHVSIYFRNCAILWYSAAFS</sequence>
<accession>D5SHI9</accession>
<organism evidence="2">
    <name type="scientific">Drosophila melanogaster</name>
    <name type="common">Fruit fly</name>
    <dbReference type="NCBI Taxonomy" id="7227"/>
    <lineage>
        <taxon>Eukaryota</taxon>
        <taxon>Metazoa</taxon>
        <taxon>Ecdysozoa</taxon>
        <taxon>Arthropoda</taxon>
        <taxon>Hexapoda</taxon>
        <taxon>Insecta</taxon>
        <taxon>Pterygota</taxon>
        <taxon>Neoptera</taxon>
        <taxon>Endopterygota</taxon>
        <taxon>Diptera</taxon>
        <taxon>Brachycera</taxon>
        <taxon>Muscomorpha</taxon>
        <taxon>Ephydroidea</taxon>
        <taxon>Drosophilidae</taxon>
        <taxon>Drosophila</taxon>
        <taxon>Sophophora</taxon>
    </lineage>
</organism>
<name>D5SHI9_DROME</name>
<feature type="compositionally biased region" description="Low complexity" evidence="1">
    <location>
        <begin position="9"/>
        <end position="22"/>
    </location>
</feature>
<proteinExistence type="evidence at transcript level"/>
<evidence type="ECO:0000313" key="2">
    <source>
        <dbReference type="EMBL" id="ADF87885.1"/>
    </source>
</evidence>
<evidence type="ECO:0000256" key="1">
    <source>
        <dbReference type="SAM" id="MobiDB-lite"/>
    </source>
</evidence>